<gene>
    <name evidence="4" type="ORF">HNR68_005293</name>
</gene>
<comment type="caution">
    <text evidence="4">The sequence shown here is derived from an EMBL/GenBank/DDBJ whole genome shotgun (WGS) entry which is preliminary data.</text>
</comment>
<evidence type="ECO:0000256" key="1">
    <source>
        <dbReference type="ARBA" id="ARBA00022679"/>
    </source>
</evidence>
<proteinExistence type="predicted"/>
<organism evidence="4 5">
    <name type="scientific">Saccharopolyspora hordei</name>
    <dbReference type="NCBI Taxonomy" id="1838"/>
    <lineage>
        <taxon>Bacteria</taxon>
        <taxon>Bacillati</taxon>
        <taxon>Actinomycetota</taxon>
        <taxon>Actinomycetes</taxon>
        <taxon>Pseudonocardiales</taxon>
        <taxon>Pseudonocardiaceae</taxon>
        <taxon>Saccharopolyspora</taxon>
    </lineage>
</organism>
<dbReference type="RefSeq" id="WP_179724409.1">
    <property type="nucleotide sequence ID" value="NZ_BAABFH010000001.1"/>
</dbReference>
<keyword evidence="4" id="KW-0689">Ribosomal protein</keyword>
<dbReference type="GO" id="GO:0005840">
    <property type="term" value="C:ribosome"/>
    <property type="evidence" value="ECO:0007669"/>
    <property type="project" value="UniProtKB-KW"/>
</dbReference>
<keyword evidence="4" id="KW-0687">Ribonucleoprotein</keyword>
<reference evidence="4 5" key="1">
    <citation type="submission" date="2020-07" db="EMBL/GenBank/DDBJ databases">
        <title>Sequencing the genomes of 1000 actinobacteria strains.</title>
        <authorList>
            <person name="Klenk H.-P."/>
        </authorList>
    </citation>
    <scope>NUCLEOTIDE SEQUENCE [LARGE SCALE GENOMIC DNA]</scope>
    <source>
        <strain evidence="4 5">DSM 44065</strain>
    </source>
</reference>
<accession>A0A853AVD8</accession>
<keyword evidence="1" id="KW-0808">Transferase</keyword>
<sequence>MDDVGLRPATPADEELCYQLHRAAMRDDVEAVWGWDEADQRDYHQRAFDPARTRIITVGGRDAGVLIVDHRPAETYLGRNELHPDHQGRGIGGRLIQQLLDDAAARHRPVVLDVLTVNPRAHQLYRRLGFQEVGRHGGNGIKIRMVAEPRRQAEGA</sequence>
<dbReference type="CDD" id="cd04301">
    <property type="entry name" value="NAT_SF"/>
    <property type="match status" value="1"/>
</dbReference>
<dbReference type="Pfam" id="PF00583">
    <property type="entry name" value="Acetyltransf_1"/>
    <property type="match status" value="1"/>
</dbReference>
<name>A0A853AVD8_9PSEU</name>
<dbReference type="PROSITE" id="PS51186">
    <property type="entry name" value="GNAT"/>
    <property type="match status" value="1"/>
</dbReference>
<dbReference type="AlphaFoldDB" id="A0A853AVD8"/>
<evidence type="ECO:0000313" key="4">
    <source>
        <dbReference type="EMBL" id="NYI86663.1"/>
    </source>
</evidence>
<keyword evidence="2" id="KW-0012">Acyltransferase</keyword>
<evidence type="ECO:0000313" key="5">
    <source>
        <dbReference type="Proteomes" id="UP000587002"/>
    </source>
</evidence>
<dbReference type="Gene3D" id="3.40.630.30">
    <property type="match status" value="1"/>
</dbReference>
<dbReference type="GO" id="GO:0016747">
    <property type="term" value="F:acyltransferase activity, transferring groups other than amino-acyl groups"/>
    <property type="evidence" value="ECO:0007669"/>
    <property type="project" value="InterPro"/>
</dbReference>
<dbReference type="Proteomes" id="UP000587002">
    <property type="component" value="Unassembled WGS sequence"/>
</dbReference>
<dbReference type="EMBL" id="JACCFJ010000001">
    <property type="protein sequence ID" value="NYI86663.1"/>
    <property type="molecule type" value="Genomic_DNA"/>
</dbReference>
<evidence type="ECO:0000256" key="2">
    <source>
        <dbReference type="ARBA" id="ARBA00023315"/>
    </source>
</evidence>
<dbReference type="PANTHER" id="PTHR43877">
    <property type="entry name" value="AMINOALKYLPHOSPHONATE N-ACETYLTRANSFERASE-RELATED-RELATED"/>
    <property type="match status" value="1"/>
</dbReference>
<dbReference type="InterPro" id="IPR050832">
    <property type="entry name" value="Bact_Acetyltransf"/>
</dbReference>
<protein>
    <submittedName>
        <fullName evidence="4">Ribosomal protein S18 acetylase RimI-like enzyme</fullName>
    </submittedName>
</protein>
<dbReference type="InterPro" id="IPR016181">
    <property type="entry name" value="Acyl_CoA_acyltransferase"/>
</dbReference>
<feature type="domain" description="N-acetyltransferase" evidence="3">
    <location>
        <begin position="4"/>
        <end position="150"/>
    </location>
</feature>
<dbReference type="InterPro" id="IPR000182">
    <property type="entry name" value="GNAT_dom"/>
</dbReference>
<dbReference type="SUPFAM" id="SSF55729">
    <property type="entry name" value="Acyl-CoA N-acyltransferases (Nat)"/>
    <property type="match status" value="1"/>
</dbReference>
<keyword evidence="5" id="KW-1185">Reference proteome</keyword>
<evidence type="ECO:0000259" key="3">
    <source>
        <dbReference type="PROSITE" id="PS51186"/>
    </source>
</evidence>